<keyword evidence="2" id="KW-1185">Reference proteome</keyword>
<feature type="region of interest" description="Disordered" evidence="1">
    <location>
        <begin position="24"/>
        <end position="55"/>
    </location>
</feature>
<name>A0A1I8A8S8_9BILA</name>
<feature type="compositionally biased region" description="Basic and acidic residues" evidence="1">
    <location>
        <begin position="95"/>
        <end position="106"/>
    </location>
</feature>
<sequence>MLRTVRILVNLEIVDLSNCFISSLSRSPSERSYPEDLSNLSRPTSSTEVSSMSCPKTKPHGHLFYLHPVLSRSNRRLWDTHLSKDRMNGTATHKQSRDSLASKETSEVTSPPRVFPSSGL</sequence>
<evidence type="ECO:0000313" key="2">
    <source>
        <dbReference type="Proteomes" id="UP000095287"/>
    </source>
</evidence>
<reference evidence="3" key="1">
    <citation type="submission" date="2016-11" db="UniProtKB">
        <authorList>
            <consortium name="WormBaseParasite"/>
        </authorList>
    </citation>
    <scope>IDENTIFICATION</scope>
</reference>
<dbReference type="AlphaFoldDB" id="A0A1I8A8S8"/>
<dbReference type="WBParaSite" id="L893_g33994.t1">
    <property type="protein sequence ID" value="L893_g33994.t1"/>
    <property type="gene ID" value="L893_g33994"/>
</dbReference>
<evidence type="ECO:0000313" key="3">
    <source>
        <dbReference type="WBParaSite" id="L893_g33994.t1"/>
    </source>
</evidence>
<protein>
    <submittedName>
        <fullName evidence="3">Uncharacterized protein</fullName>
    </submittedName>
</protein>
<proteinExistence type="predicted"/>
<accession>A0A1I8A8S8</accession>
<dbReference type="Proteomes" id="UP000095287">
    <property type="component" value="Unplaced"/>
</dbReference>
<feature type="compositionally biased region" description="Polar residues" evidence="1">
    <location>
        <begin position="38"/>
        <end position="54"/>
    </location>
</feature>
<evidence type="ECO:0000256" key="1">
    <source>
        <dbReference type="SAM" id="MobiDB-lite"/>
    </source>
</evidence>
<organism evidence="2 3">
    <name type="scientific">Steinernema glaseri</name>
    <dbReference type="NCBI Taxonomy" id="37863"/>
    <lineage>
        <taxon>Eukaryota</taxon>
        <taxon>Metazoa</taxon>
        <taxon>Ecdysozoa</taxon>
        <taxon>Nematoda</taxon>
        <taxon>Chromadorea</taxon>
        <taxon>Rhabditida</taxon>
        <taxon>Tylenchina</taxon>
        <taxon>Panagrolaimomorpha</taxon>
        <taxon>Strongyloidoidea</taxon>
        <taxon>Steinernematidae</taxon>
        <taxon>Steinernema</taxon>
    </lineage>
</organism>
<feature type="region of interest" description="Disordered" evidence="1">
    <location>
        <begin position="81"/>
        <end position="120"/>
    </location>
</feature>